<dbReference type="Pfam" id="PF00616">
    <property type="entry name" value="RasGAP"/>
    <property type="match status" value="1"/>
</dbReference>
<dbReference type="InterPro" id="IPR001562">
    <property type="entry name" value="Znf_Btk_motif"/>
</dbReference>
<dbReference type="InterPro" id="IPR011993">
    <property type="entry name" value="PH-like_dom_sf"/>
</dbReference>
<dbReference type="SMART" id="SM00239">
    <property type="entry name" value="C2"/>
    <property type="match status" value="2"/>
</dbReference>
<dbReference type="InterPro" id="IPR037776">
    <property type="entry name" value="RASAL_RasGAP"/>
</dbReference>
<dbReference type="PANTHER" id="PTHR10194">
    <property type="entry name" value="RAS GTPASE-ACTIVATING PROTEINS"/>
    <property type="match status" value="1"/>
</dbReference>
<dbReference type="GeneID" id="101644272"/>
<dbReference type="PANTHER" id="PTHR10194:SF3">
    <property type="entry name" value="RASGAP-ACTIVATING-LIKE PROTEIN 1"/>
    <property type="match status" value="1"/>
</dbReference>
<evidence type="ECO:0000256" key="2">
    <source>
        <dbReference type="ARBA" id="ARBA00022737"/>
    </source>
</evidence>
<dbReference type="CDD" id="cd05135">
    <property type="entry name" value="RasGAP_RASAL"/>
    <property type="match status" value="1"/>
</dbReference>
<dbReference type="PROSITE" id="PS50004">
    <property type="entry name" value="C2"/>
    <property type="match status" value="2"/>
</dbReference>
<gene>
    <name evidence="7" type="primary">RASAL1</name>
</gene>
<dbReference type="InterPro" id="IPR035892">
    <property type="entry name" value="C2_domain_sf"/>
</dbReference>
<dbReference type="Gene3D" id="2.60.40.150">
    <property type="entry name" value="C2 domain"/>
    <property type="match status" value="2"/>
</dbReference>
<dbReference type="InterPro" id="IPR039360">
    <property type="entry name" value="Ras_GTPase"/>
</dbReference>
<dbReference type="PROSITE" id="PS51113">
    <property type="entry name" value="ZF_BTK"/>
    <property type="match status" value="1"/>
</dbReference>
<dbReference type="InterPro" id="IPR008936">
    <property type="entry name" value="Rho_GTPase_activation_prot"/>
</dbReference>
<dbReference type="Pfam" id="PF00168">
    <property type="entry name" value="C2"/>
    <property type="match status" value="2"/>
</dbReference>
<evidence type="ECO:0000313" key="6">
    <source>
        <dbReference type="Proteomes" id="UP000694863"/>
    </source>
</evidence>
<dbReference type="SMART" id="SM00323">
    <property type="entry name" value="RasGAP"/>
    <property type="match status" value="1"/>
</dbReference>
<organism evidence="6 7">
    <name type="scientific">Echinops telfairi</name>
    <name type="common">Lesser hedgehog tenrec</name>
    <dbReference type="NCBI Taxonomy" id="9371"/>
    <lineage>
        <taxon>Eukaryota</taxon>
        <taxon>Metazoa</taxon>
        <taxon>Chordata</taxon>
        <taxon>Craniata</taxon>
        <taxon>Vertebrata</taxon>
        <taxon>Euteleostomi</taxon>
        <taxon>Mammalia</taxon>
        <taxon>Eutheria</taxon>
        <taxon>Afrotheria</taxon>
        <taxon>Tenrecidae</taxon>
        <taxon>Tenrecinae</taxon>
        <taxon>Echinops</taxon>
    </lineage>
</organism>
<evidence type="ECO:0000259" key="5">
    <source>
        <dbReference type="PROSITE" id="PS50018"/>
    </source>
</evidence>
<dbReference type="SUPFAM" id="SSF48350">
    <property type="entry name" value="GTPase activation domain, GAP"/>
    <property type="match status" value="1"/>
</dbReference>
<dbReference type="InterPro" id="IPR023152">
    <property type="entry name" value="RasGAP_CS"/>
</dbReference>
<proteinExistence type="predicted"/>
<dbReference type="SUPFAM" id="SSF49562">
    <property type="entry name" value="C2 domain (Calcium/lipid-binding domain, CaLB)"/>
    <property type="match status" value="2"/>
</dbReference>
<evidence type="ECO:0000313" key="7">
    <source>
        <dbReference type="RefSeq" id="XP_004709721.2"/>
    </source>
</evidence>
<dbReference type="Gene3D" id="1.10.506.10">
    <property type="entry name" value="GTPase Activation - p120gap, domain 1"/>
    <property type="match status" value="1"/>
</dbReference>
<dbReference type="Proteomes" id="UP000694863">
    <property type="component" value="Unplaced"/>
</dbReference>
<dbReference type="Pfam" id="PF00779">
    <property type="entry name" value="BTK"/>
    <property type="match status" value="1"/>
</dbReference>
<keyword evidence="1" id="KW-0343">GTPase activation</keyword>
<evidence type="ECO:0000259" key="4">
    <source>
        <dbReference type="PROSITE" id="PS50004"/>
    </source>
</evidence>
<dbReference type="PROSITE" id="PS00509">
    <property type="entry name" value="RAS_GTPASE_ACTIV_1"/>
    <property type="match status" value="1"/>
</dbReference>
<feature type="domain" description="C2" evidence="4">
    <location>
        <begin position="1"/>
        <end position="93"/>
    </location>
</feature>
<keyword evidence="3" id="KW-0479">Metal-binding</keyword>
<dbReference type="Gene3D" id="2.30.29.30">
    <property type="entry name" value="Pleckstrin-homology domain (PH domain)/Phosphotyrosine-binding domain (PTB)"/>
    <property type="match status" value="2"/>
</dbReference>
<evidence type="ECO:0000256" key="1">
    <source>
        <dbReference type="ARBA" id="ARBA00022468"/>
    </source>
</evidence>
<dbReference type="InterPro" id="IPR000008">
    <property type="entry name" value="C2_dom"/>
</dbReference>
<name>A0ABM0IX05_ECHTE</name>
<feature type="non-terminal residue" evidence="7">
    <location>
        <position position="1"/>
    </location>
</feature>
<reference evidence="7" key="1">
    <citation type="submission" date="2025-08" db="UniProtKB">
        <authorList>
            <consortium name="RefSeq"/>
        </authorList>
    </citation>
    <scope>IDENTIFICATION</scope>
</reference>
<feature type="domain" description="C2" evidence="4">
    <location>
        <begin position="104"/>
        <end position="219"/>
    </location>
</feature>
<keyword evidence="2" id="KW-0677">Repeat</keyword>
<dbReference type="RefSeq" id="XP_004709721.2">
    <property type="nucleotide sequence ID" value="XM_004709664.2"/>
</dbReference>
<keyword evidence="3" id="KW-0862">Zinc</keyword>
<keyword evidence="3" id="KW-0863">Zinc-finger</keyword>
<evidence type="ECO:0000256" key="3">
    <source>
        <dbReference type="PROSITE-ProRule" id="PRU00432"/>
    </source>
</evidence>
<sequence>PLPPTSFLHRSGSSDPYCIVKVDDEVVARTATIWRSLNPFWGEEYTVHLPLDFHHLAFYVLDQDTVGHDDIIGKISLSREAIAADPRGIDSWINLSHVDPDAEVQGEIRLAVQVLEDGRGRCLRCHMLQARDLAPRDISGTSDPFARVFWGCQSLETTTIKKTRFPHWDEVLELREPPGPPSPLRVELWDWDMVGKNDFLGMVEFSPQVLQQNPPNGWFRLLPFPRAEEDAGGSLGALRLKVRLTEDRVLPSLHYQPFTDLLMESALDPTEEDTASPLAVLEELTSGDCRQDLATKLVKLFLGRGLAGPFLDYLTRREVARTTNPNTLFRSNSLASKSMEQFMKLVGMPYLHEVLKPTVSRVFEEKKYMELDPCKMELGRTRRISFKGTLSEEHVRETSLGLLTGYLGPIVDAIVGSVGRCPLTMRLAFRKLGQRVQERFPQVEHEDVKYLAISGFLFLRFFAPAILTPKLFDLRDQHADPQTSRSLLLLAKAVQSIGNLGQQLGQGKELWMAPLHPFLLQSISRVRDFLDRLVDVEGEEAAGGPARVLVPPSVTVREGYLLKRKEESASLATRFTFKKRYFRLSGETLSYSKTPELQVGPRDVPGALPYLPLGAPRFLQNVNELNQWLSALRKASAPNPDKLAACHPGAFRGARWTCCLQAKRSAAGCSRTHSAVTLGDWSDPLDPDAEAQMVYRQLLLGRDQLRLAQLSSHGPLVFLPGDCPNVLVRQRTMAVRLLAVLEDLDRAHEEFQQRERDQAASRPLGP</sequence>
<feature type="domain" description="Ras-GAP" evidence="5">
    <location>
        <begin position="289"/>
        <end position="499"/>
    </location>
</feature>
<protein>
    <submittedName>
        <fullName evidence="7">RasGAP-activating-like protein 1</fullName>
    </submittedName>
</protein>
<keyword evidence="6" id="KW-1185">Reference proteome</keyword>
<dbReference type="InterPro" id="IPR001936">
    <property type="entry name" value="RasGAP_dom"/>
</dbReference>
<dbReference type="PROSITE" id="PS50018">
    <property type="entry name" value="RAS_GTPASE_ACTIV_2"/>
    <property type="match status" value="1"/>
</dbReference>
<accession>A0ABM0IX05</accession>